<organism evidence="2 3">
    <name type="scientific">Cucumis sativus</name>
    <name type="common">Cucumber</name>
    <dbReference type="NCBI Taxonomy" id="3659"/>
    <lineage>
        <taxon>Eukaryota</taxon>
        <taxon>Viridiplantae</taxon>
        <taxon>Streptophyta</taxon>
        <taxon>Embryophyta</taxon>
        <taxon>Tracheophyta</taxon>
        <taxon>Spermatophyta</taxon>
        <taxon>Magnoliopsida</taxon>
        <taxon>eudicotyledons</taxon>
        <taxon>Gunneridae</taxon>
        <taxon>Pentapetalae</taxon>
        <taxon>rosids</taxon>
        <taxon>fabids</taxon>
        <taxon>Cucurbitales</taxon>
        <taxon>Cucurbitaceae</taxon>
        <taxon>Benincaseae</taxon>
        <taxon>Cucumis</taxon>
    </lineage>
</organism>
<reference evidence="2 3" key="2">
    <citation type="journal article" date="2009" name="PLoS ONE">
        <title>An integrated genetic and cytogenetic map of the cucumber genome.</title>
        <authorList>
            <person name="Ren Y."/>
            <person name="Zhang Z."/>
            <person name="Liu J."/>
            <person name="Staub J.E."/>
            <person name="Han Y."/>
            <person name="Cheng Z."/>
            <person name="Li X."/>
            <person name="Lu J."/>
            <person name="Miao H."/>
            <person name="Kang H."/>
            <person name="Xie B."/>
            <person name="Gu X."/>
            <person name="Wang X."/>
            <person name="Du Y."/>
            <person name="Jin W."/>
            <person name="Huang S."/>
        </authorList>
    </citation>
    <scope>NUCLEOTIDE SEQUENCE [LARGE SCALE GENOMIC DNA]</scope>
    <source>
        <strain evidence="3">cv. 9930</strain>
    </source>
</reference>
<dbReference type="Gramene" id="KGN59921">
    <property type="protein sequence ID" value="KGN59921"/>
    <property type="gene ID" value="Csa_3G853680"/>
</dbReference>
<name>A0A0A0LIS9_CUCSA</name>
<accession>A0A0A0LIS9</accession>
<dbReference type="AlphaFoldDB" id="A0A0A0LIS9"/>
<gene>
    <name evidence="2" type="ORF">Csa_3G853680</name>
</gene>
<feature type="compositionally biased region" description="Polar residues" evidence="1">
    <location>
        <begin position="134"/>
        <end position="144"/>
    </location>
</feature>
<evidence type="ECO:0000256" key="1">
    <source>
        <dbReference type="SAM" id="MobiDB-lite"/>
    </source>
</evidence>
<proteinExistence type="predicted"/>
<evidence type="ECO:0000313" key="2">
    <source>
        <dbReference type="EMBL" id="KGN59921.1"/>
    </source>
</evidence>
<evidence type="ECO:0000313" key="3">
    <source>
        <dbReference type="Proteomes" id="UP000029981"/>
    </source>
</evidence>
<reference evidence="2 3" key="3">
    <citation type="journal article" date="2010" name="BMC Genomics">
        <title>Transcriptome sequencing and comparative analysis of cucumber flowers with different sex types.</title>
        <authorList>
            <person name="Guo S."/>
            <person name="Zheng Y."/>
            <person name="Joung J.G."/>
            <person name="Liu S."/>
            <person name="Zhang Z."/>
            <person name="Crasta O.R."/>
            <person name="Sobral B.W."/>
            <person name="Xu Y."/>
            <person name="Huang S."/>
            <person name="Fei Z."/>
        </authorList>
    </citation>
    <scope>NUCLEOTIDE SEQUENCE [LARGE SCALE GENOMIC DNA]</scope>
    <source>
        <strain evidence="3">cv. 9930</strain>
    </source>
</reference>
<dbReference type="Proteomes" id="UP000029981">
    <property type="component" value="Chromosome 3"/>
</dbReference>
<feature type="region of interest" description="Disordered" evidence="1">
    <location>
        <begin position="134"/>
        <end position="154"/>
    </location>
</feature>
<keyword evidence="3" id="KW-1185">Reference proteome</keyword>
<sequence length="154" mass="17035">MVMGYELYGANPHLEIQRRQSVGSHNVETRASQFITLIQTFGNTALSSLSIYLSPINARSIFRPSTPSSVSRFLSFFLSCISQTIRRRLFLNSTSAPLRQPHQSVSTLSFSRSGFAVSRVEQLQPIVPSLSFSHQVGRGSSSQPPHDVGACRHI</sequence>
<dbReference type="EMBL" id="CM002924">
    <property type="protein sequence ID" value="KGN59921.1"/>
    <property type="molecule type" value="Genomic_DNA"/>
</dbReference>
<reference evidence="2 3" key="4">
    <citation type="journal article" date="2011" name="BMC Genomics">
        <title>RNA-Seq improves annotation of protein-coding genes in the cucumber genome.</title>
        <authorList>
            <person name="Li Z."/>
            <person name="Zhang Z."/>
            <person name="Yan P."/>
            <person name="Huang S."/>
            <person name="Fei Z."/>
            <person name="Lin K."/>
        </authorList>
    </citation>
    <scope>NUCLEOTIDE SEQUENCE [LARGE SCALE GENOMIC DNA]</scope>
    <source>
        <strain evidence="3">cv. 9930</strain>
    </source>
</reference>
<reference evidence="2 3" key="1">
    <citation type="journal article" date="2009" name="Nat. Genet.">
        <title>The genome of the cucumber, Cucumis sativus L.</title>
        <authorList>
            <person name="Huang S."/>
            <person name="Li R."/>
            <person name="Zhang Z."/>
            <person name="Li L."/>
            <person name="Gu X."/>
            <person name="Fan W."/>
            <person name="Lucas W.J."/>
            <person name="Wang X."/>
            <person name="Xie B."/>
            <person name="Ni P."/>
            <person name="Ren Y."/>
            <person name="Zhu H."/>
            <person name="Li J."/>
            <person name="Lin K."/>
            <person name="Jin W."/>
            <person name="Fei Z."/>
            <person name="Li G."/>
            <person name="Staub J."/>
            <person name="Kilian A."/>
            <person name="van der Vossen E.A."/>
            <person name="Wu Y."/>
            <person name="Guo J."/>
            <person name="He J."/>
            <person name="Jia Z."/>
            <person name="Ren Y."/>
            <person name="Tian G."/>
            <person name="Lu Y."/>
            <person name="Ruan J."/>
            <person name="Qian W."/>
            <person name="Wang M."/>
            <person name="Huang Q."/>
            <person name="Li B."/>
            <person name="Xuan Z."/>
            <person name="Cao J."/>
            <person name="Asan"/>
            <person name="Wu Z."/>
            <person name="Zhang J."/>
            <person name="Cai Q."/>
            <person name="Bai Y."/>
            <person name="Zhao B."/>
            <person name="Han Y."/>
            <person name="Li Y."/>
            <person name="Li X."/>
            <person name="Wang S."/>
            <person name="Shi Q."/>
            <person name="Liu S."/>
            <person name="Cho W.K."/>
            <person name="Kim J.Y."/>
            <person name="Xu Y."/>
            <person name="Heller-Uszynska K."/>
            <person name="Miao H."/>
            <person name="Cheng Z."/>
            <person name="Zhang S."/>
            <person name="Wu J."/>
            <person name="Yang Y."/>
            <person name="Kang H."/>
            <person name="Li M."/>
            <person name="Liang H."/>
            <person name="Ren X."/>
            <person name="Shi Z."/>
            <person name="Wen M."/>
            <person name="Jian M."/>
            <person name="Yang H."/>
            <person name="Zhang G."/>
            <person name="Yang Z."/>
            <person name="Chen R."/>
            <person name="Liu S."/>
            <person name="Li J."/>
            <person name="Ma L."/>
            <person name="Liu H."/>
            <person name="Zhou Y."/>
            <person name="Zhao J."/>
            <person name="Fang X."/>
            <person name="Li G."/>
            <person name="Fang L."/>
            <person name="Li Y."/>
            <person name="Liu D."/>
            <person name="Zheng H."/>
            <person name="Zhang Y."/>
            <person name="Qin N."/>
            <person name="Li Z."/>
            <person name="Yang G."/>
            <person name="Yang S."/>
            <person name="Bolund L."/>
            <person name="Kristiansen K."/>
            <person name="Zheng H."/>
            <person name="Li S."/>
            <person name="Zhang X."/>
            <person name="Yang H."/>
            <person name="Wang J."/>
            <person name="Sun R."/>
            <person name="Zhang B."/>
            <person name="Jiang S."/>
            <person name="Wang J."/>
            <person name="Du Y."/>
            <person name="Li S."/>
        </authorList>
    </citation>
    <scope>NUCLEOTIDE SEQUENCE [LARGE SCALE GENOMIC DNA]</scope>
    <source>
        <strain evidence="3">cv. 9930</strain>
    </source>
</reference>
<protein>
    <submittedName>
        <fullName evidence="2">Uncharacterized protein</fullName>
    </submittedName>
</protein>